<proteinExistence type="predicted"/>
<dbReference type="Proteomes" id="UP000230002">
    <property type="component" value="Unassembled WGS sequence"/>
</dbReference>
<sequence length="110" mass="12522">MDDTLPFLFSLSPTIRILTLEFELALRAVIQDREFLSLFLSLISDPSGYPLDPSWRQTMDLVGDTAEVMQYLGKCTRFNMLEELDVIQIQHDIHHSSISTLSRLPPVSAL</sequence>
<evidence type="ECO:0000313" key="1">
    <source>
        <dbReference type="EMBL" id="PIL32729.1"/>
    </source>
</evidence>
<name>A0A2G8SG39_9APHY</name>
<reference evidence="1 2" key="1">
    <citation type="journal article" date="2015" name="Sci. Rep.">
        <title>Chromosome-level genome map provides insights into diverse defense mechanisms in the medicinal fungus Ganoderma sinense.</title>
        <authorList>
            <person name="Zhu Y."/>
            <person name="Xu J."/>
            <person name="Sun C."/>
            <person name="Zhou S."/>
            <person name="Xu H."/>
            <person name="Nelson D.R."/>
            <person name="Qian J."/>
            <person name="Song J."/>
            <person name="Luo H."/>
            <person name="Xiang L."/>
            <person name="Li Y."/>
            <person name="Xu Z."/>
            <person name="Ji A."/>
            <person name="Wang L."/>
            <person name="Lu S."/>
            <person name="Hayward A."/>
            <person name="Sun W."/>
            <person name="Li X."/>
            <person name="Schwartz D.C."/>
            <person name="Wang Y."/>
            <person name="Chen S."/>
        </authorList>
    </citation>
    <scope>NUCLEOTIDE SEQUENCE [LARGE SCALE GENOMIC DNA]</scope>
    <source>
        <strain evidence="1 2">ZZ0214-1</strain>
    </source>
</reference>
<dbReference type="AlphaFoldDB" id="A0A2G8SG39"/>
<evidence type="ECO:0000313" key="2">
    <source>
        <dbReference type="Proteomes" id="UP000230002"/>
    </source>
</evidence>
<dbReference type="EMBL" id="AYKW01000009">
    <property type="protein sequence ID" value="PIL32729.1"/>
    <property type="molecule type" value="Genomic_DNA"/>
</dbReference>
<keyword evidence="2" id="KW-1185">Reference proteome</keyword>
<protein>
    <submittedName>
        <fullName evidence="1">Uncharacterized protein</fullName>
    </submittedName>
</protein>
<gene>
    <name evidence="1" type="ORF">GSI_04844</name>
</gene>
<accession>A0A2G8SG39</accession>
<organism evidence="1 2">
    <name type="scientific">Ganoderma sinense ZZ0214-1</name>
    <dbReference type="NCBI Taxonomy" id="1077348"/>
    <lineage>
        <taxon>Eukaryota</taxon>
        <taxon>Fungi</taxon>
        <taxon>Dikarya</taxon>
        <taxon>Basidiomycota</taxon>
        <taxon>Agaricomycotina</taxon>
        <taxon>Agaricomycetes</taxon>
        <taxon>Polyporales</taxon>
        <taxon>Polyporaceae</taxon>
        <taxon>Ganoderma</taxon>
    </lineage>
</organism>
<comment type="caution">
    <text evidence="1">The sequence shown here is derived from an EMBL/GenBank/DDBJ whole genome shotgun (WGS) entry which is preliminary data.</text>
</comment>